<reference evidence="4" key="3">
    <citation type="submission" date="2018-08" db="UniProtKB">
        <authorList>
            <consortium name="EnsemblPlants"/>
        </authorList>
    </citation>
    <scope>IDENTIFICATION</scope>
    <source>
        <strain evidence="4">cv. Bd21</strain>
    </source>
</reference>
<dbReference type="OrthoDB" id="691130at2759"/>
<dbReference type="GO" id="GO:0060962">
    <property type="term" value="P:regulation of ribosomal protein gene transcription by RNA polymerase II"/>
    <property type="evidence" value="ECO:0007669"/>
    <property type="project" value="InterPro"/>
</dbReference>
<organism evidence="3">
    <name type="scientific">Brachypodium distachyon</name>
    <name type="common">Purple false brome</name>
    <name type="synonym">Trachynia distachya</name>
    <dbReference type="NCBI Taxonomy" id="15368"/>
    <lineage>
        <taxon>Eukaryota</taxon>
        <taxon>Viridiplantae</taxon>
        <taxon>Streptophyta</taxon>
        <taxon>Embryophyta</taxon>
        <taxon>Tracheophyta</taxon>
        <taxon>Spermatophyta</taxon>
        <taxon>Magnoliopsida</taxon>
        <taxon>Liliopsida</taxon>
        <taxon>Poales</taxon>
        <taxon>Poaceae</taxon>
        <taxon>BOP clade</taxon>
        <taxon>Pooideae</taxon>
        <taxon>Stipodae</taxon>
        <taxon>Brachypodieae</taxon>
        <taxon>Brachypodium</taxon>
    </lineage>
</organism>
<dbReference type="InterPro" id="IPR000253">
    <property type="entry name" value="FHA_dom"/>
</dbReference>
<reference evidence="3 4" key="1">
    <citation type="journal article" date="2010" name="Nature">
        <title>Genome sequencing and analysis of the model grass Brachypodium distachyon.</title>
        <authorList>
            <consortium name="International Brachypodium Initiative"/>
        </authorList>
    </citation>
    <scope>NUCLEOTIDE SEQUENCE [LARGE SCALE GENOMIC DNA]</scope>
    <source>
        <strain evidence="3 4">Bd21</strain>
    </source>
</reference>
<dbReference type="InterPro" id="IPR008984">
    <property type="entry name" value="SMAD_FHA_dom_sf"/>
</dbReference>
<evidence type="ECO:0000313" key="4">
    <source>
        <dbReference type="EnsemblPlants" id="KQK05128"/>
    </source>
</evidence>
<dbReference type="PROSITE" id="PS50006">
    <property type="entry name" value="FHA_DOMAIN"/>
    <property type="match status" value="1"/>
</dbReference>
<dbReference type="GO" id="GO:0043565">
    <property type="term" value="F:sequence-specific DNA binding"/>
    <property type="evidence" value="ECO:0000318"/>
    <property type="project" value="GO_Central"/>
</dbReference>
<keyword evidence="1" id="KW-0539">Nucleus</keyword>
<dbReference type="STRING" id="15368.A0A0Q3G0U6"/>
<dbReference type="InterPro" id="IPR045178">
    <property type="entry name" value="Fhl1/FHA1"/>
</dbReference>
<feature type="domain" description="FHA" evidence="2">
    <location>
        <begin position="40"/>
        <end position="99"/>
    </location>
</feature>
<evidence type="ECO:0000259" key="2">
    <source>
        <dbReference type="PROSITE" id="PS50006"/>
    </source>
</evidence>
<dbReference type="PANTHER" id="PTHR21712">
    <property type="entry name" value="PRE-RRNA-PROCESSING PROTEIN FHL1"/>
    <property type="match status" value="1"/>
</dbReference>
<dbReference type="InParanoid" id="A0A0Q3G0U6"/>
<reference evidence="3" key="2">
    <citation type="submission" date="2017-06" db="EMBL/GenBank/DDBJ databases">
        <title>WGS assembly of Brachypodium distachyon.</title>
        <authorList>
            <consortium name="The International Brachypodium Initiative"/>
            <person name="Lucas S."/>
            <person name="Harmon-Smith M."/>
            <person name="Lail K."/>
            <person name="Tice H."/>
            <person name="Grimwood J."/>
            <person name="Bruce D."/>
            <person name="Barry K."/>
            <person name="Shu S."/>
            <person name="Lindquist E."/>
            <person name="Wang M."/>
            <person name="Pitluck S."/>
            <person name="Vogel J.P."/>
            <person name="Garvin D.F."/>
            <person name="Mockler T.C."/>
            <person name="Schmutz J."/>
            <person name="Rokhsar D."/>
            <person name="Bevan M.W."/>
        </authorList>
    </citation>
    <scope>NUCLEOTIDE SEQUENCE</scope>
    <source>
        <strain evidence="3">Bd21</strain>
    </source>
</reference>
<dbReference type="SUPFAM" id="SSF49879">
    <property type="entry name" value="SMAD/FHA domain"/>
    <property type="match status" value="1"/>
</dbReference>
<dbReference type="Proteomes" id="UP000008810">
    <property type="component" value="Chromosome 2"/>
</dbReference>
<dbReference type="GO" id="GO:0006355">
    <property type="term" value="P:regulation of DNA-templated transcription"/>
    <property type="evidence" value="ECO:0000318"/>
    <property type="project" value="GO_Central"/>
</dbReference>
<dbReference type="Gene3D" id="2.60.200.20">
    <property type="match status" value="1"/>
</dbReference>
<evidence type="ECO:0000313" key="3">
    <source>
        <dbReference type="EMBL" id="KQK05128.1"/>
    </source>
</evidence>
<evidence type="ECO:0000256" key="1">
    <source>
        <dbReference type="ARBA" id="ARBA00023242"/>
    </source>
</evidence>
<sequence>MNAGKKSASSAGKSSATSLDAGFAVIRGENWSYVVQDLRIVVGRSTKNKGKVHLDLTAKVRGAKNISPHHARMFYDFQKHHFSLEVLGRNGCTVQGVLYLPGRDPIKLKSQDLIQIADIKFYFLLPSRSISDSFSAWHAETLSQSLSSSPVSPPYPSSIKFREYTFIIASPKDDTQHTQDLHGKSCGHGRVNGDHGITVGTETQGTSMGQNKRSSDELDMYCSPINVEPLGEQAQKDVPEADKDTDNNEQLGVTDETDLISYVITLVADNCKQAGEWMPMEKLHAKLIEHFSKICPQWMVQKYLAPEDGSSTGTLGKPWKNLLELLLKHPEHFDTSTIRRDTTTSEFVSLASMRV</sequence>
<accession>A0A0Q3G0U6</accession>
<dbReference type="Pfam" id="PF00498">
    <property type="entry name" value="FHA"/>
    <property type="match status" value="1"/>
</dbReference>
<dbReference type="ExpressionAtlas" id="A0A0Q3G0U6">
    <property type="expression patterns" value="baseline"/>
</dbReference>
<dbReference type="EnsemblPlants" id="KQK05128">
    <property type="protein sequence ID" value="KQK05128"/>
    <property type="gene ID" value="BRADI_2g18190v3"/>
</dbReference>
<dbReference type="CDD" id="cd22701">
    <property type="entry name" value="FHA_FKH1-like"/>
    <property type="match status" value="1"/>
</dbReference>
<keyword evidence="5" id="KW-1185">Reference proteome</keyword>
<name>A0A0Q3G0U6_BRADI</name>
<dbReference type="Gramene" id="KQK05128">
    <property type="protein sequence ID" value="KQK05128"/>
    <property type="gene ID" value="BRADI_2g18190v3"/>
</dbReference>
<dbReference type="EMBL" id="CM000881">
    <property type="protein sequence ID" value="KQK05128.1"/>
    <property type="molecule type" value="Genomic_DNA"/>
</dbReference>
<evidence type="ECO:0000313" key="5">
    <source>
        <dbReference type="Proteomes" id="UP000008810"/>
    </source>
</evidence>
<proteinExistence type="predicted"/>
<gene>
    <name evidence="3" type="ORF">BRADI_2g18190v3</name>
</gene>
<dbReference type="PANTHER" id="PTHR21712:SF29">
    <property type="entry name" value="PRE-RRNA-PROCESSING PROTEIN FHL1"/>
    <property type="match status" value="1"/>
</dbReference>
<protein>
    <recommendedName>
        <fullName evidence="2">FHA domain-containing protein</fullName>
    </recommendedName>
</protein>
<dbReference type="GO" id="GO:0005634">
    <property type="term" value="C:nucleus"/>
    <property type="evidence" value="ECO:0000318"/>
    <property type="project" value="GO_Central"/>
</dbReference>
<dbReference type="AlphaFoldDB" id="A0A0Q3G0U6"/>